<keyword evidence="4" id="KW-0378">Hydrolase</keyword>
<sequence>MRFIRSRATRRHPAPYVIKEALSTTGDEVRRAVGLVAAGALVGAVIGAIGSVVGDLREVETATTTPPAGTQSDSRAARAMPPDPLPEMTFIPPEGGAPKGENERKTQRGTCSVDPSYHDKDTKGMVAAAAKAWKKAKEEAATKGVTLCAHEAKRSVAAQEAEFEEALERYNGDRELTERYVLPPSKSLHVSGLAVDVQPRASAAWLERTAGSLGWCRRYANEPWHFEYNRDYADSGCPALKPHP</sequence>
<dbReference type="Gene3D" id="3.30.1380.10">
    <property type="match status" value="1"/>
</dbReference>
<evidence type="ECO:0000313" key="4">
    <source>
        <dbReference type="EMBL" id="MFB9905154.1"/>
    </source>
</evidence>
<feature type="transmembrane region" description="Helical" evidence="2">
    <location>
        <begin position="32"/>
        <end position="53"/>
    </location>
</feature>
<keyword evidence="4" id="KW-0121">Carboxypeptidase</keyword>
<keyword evidence="2" id="KW-0812">Transmembrane</keyword>
<protein>
    <submittedName>
        <fullName evidence="4">D-alanyl-D-alanine carboxypeptidase family protein</fullName>
    </submittedName>
</protein>
<dbReference type="InterPro" id="IPR003709">
    <property type="entry name" value="VanY-like_core_dom"/>
</dbReference>
<keyword evidence="2" id="KW-1133">Transmembrane helix</keyword>
<feature type="domain" description="D-alanyl-D-alanine carboxypeptidase-like core" evidence="3">
    <location>
        <begin position="125"/>
        <end position="228"/>
    </location>
</feature>
<evidence type="ECO:0000256" key="1">
    <source>
        <dbReference type="SAM" id="MobiDB-lite"/>
    </source>
</evidence>
<evidence type="ECO:0000256" key="2">
    <source>
        <dbReference type="SAM" id="Phobius"/>
    </source>
</evidence>
<evidence type="ECO:0000313" key="5">
    <source>
        <dbReference type="Proteomes" id="UP001589693"/>
    </source>
</evidence>
<dbReference type="RefSeq" id="WP_377852446.1">
    <property type="nucleotide sequence ID" value="NZ_JBHLZU010000011.1"/>
</dbReference>
<dbReference type="InterPro" id="IPR009045">
    <property type="entry name" value="Zn_M74/Hedgehog-like"/>
</dbReference>
<dbReference type="EMBL" id="JBHLZU010000011">
    <property type="protein sequence ID" value="MFB9905154.1"/>
    <property type="molecule type" value="Genomic_DNA"/>
</dbReference>
<dbReference type="Proteomes" id="UP001589693">
    <property type="component" value="Unassembled WGS sequence"/>
</dbReference>
<feature type="region of interest" description="Disordered" evidence="1">
    <location>
        <begin position="60"/>
        <end position="118"/>
    </location>
</feature>
<reference evidence="4 5" key="1">
    <citation type="submission" date="2024-09" db="EMBL/GenBank/DDBJ databases">
        <authorList>
            <person name="Sun Q."/>
            <person name="Mori K."/>
        </authorList>
    </citation>
    <scope>NUCLEOTIDE SEQUENCE [LARGE SCALE GENOMIC DNA]</scope>
    <source>
        <strain evidence="4 5">TBRC 7907</strain>
    </source>
</reference>
<name>A0ABV5ZW83_9PSEU</name>
<dbReference type="GO" id="GO:0004180">
    <property type="term" value="F:carboxypeptidase activity"/>
    <property type="evidence" value="ECO:0007669"/>
    <property type="project" value="UniProtKB-KW"/>
</dbReference>
<keyword evidence="5" id="KW-1185">Reference proteome</keyword>
<dbReference type="SUPFAM" id="SSF55166">
    <property type="entry name" value="Hedgehog/DD-peptidase"/>
    <property type="match status" value="1"/>
</dbReference>
<proteinExistence type="predicted"/>
<gene>
    <name evidence="4" type="ORF">ACFFQA_14555</name>
</gene>
<organism evidence="4 5">
    <name type="scientific">Allokutzneria oryzae</name>
    <dbReference type="NCBI Taxonomy" id="1378989"/>
    <lineage>
        <taxon>Bacteria</taxon>
        <taxon>Bacillati</taxon>
        <taxon>Actinomycetota</taxon>
        <taxon>Actinomycetes</taxon>
        <taxon>Pseudonocardiales</taxon>
        <taxon>Pseudonocardiaceae</taxon>
        <taxon>Allokutzneria</taxon>
    </lineage>
</organism>
<keyword evidence="4" id="KW-0645">Protease</keyword>
<feature type="compositionally biased region" description="Polar residues" evidence="1">
    <location>
        <begin position="61"/>
        <end position="74"/>
    </location>
</feature>
<accession>A0ABV5ZW83</accession>
<evidence type="ECO:0000259" key="3">
    <source>
        <dbReference type="Pfam" id="PF02557"/>
    </source>
</evidence>
<dbReference type="Pfam" id="PF02557">
    <property type="entry name" value="VanY"/>
    <property type="match status" value="1"/>
</dbReference>
<comment type="caution">
    <text evidence="4">The sequence shown here is derived from an EMBL/GenBank/DDBJ whole genome shotgun (WGS) entry which is preliminary data.</text>
</comment>
<keyword evidence="2" id="KW-0472">Membrane</keyword>